<dbReference type="AlphaFoldDB" id="K1RN25"/>
<protein>
    <submittedName>
        <fullName evidence="1">Uncharacterized protein</fullName>
    </submittedName>
</protein>
<feature type="non-terminal residue" evidence="1">
    <location>
        <position position="181"/>
    </location>
</feature>
<sequence length="181" mass="20388">MQQEENYLAQSISQVDADARYDEGVKRLLANKSILAVIMKECVPEYHGCTVREIAEKYIEGEPQIGAVGVDADETNRNVSATIHGTNTEDVTLTEGTIRYDVRFYATAPSEDGLIGLILNVEAQNRYNAGYPLLKRAIYYCSRMISAQYGTEFTKGEYGKIKKVYSIWVCMNPPKNRRNTI</sequence>
<comment type="caution">
    <text evidence="1">The sequence shown here is derived from an EMBL/GenBank/DDBJ whole genome shotgun (WGS) entry which is preliminary data.</text>
</comment>
<proteinExistence type="predicted"/>
<evidence type="ECO:0000313" key="1">
    <source>
        <dbReference type="EMBL" id="EKC49997.1"/>
    </source>
</evidence>
<organism evidence="1">
    <name type="scientific">human gut metagenome</name>
    <dbReference type="NCBI Taxonomy" id="408170"/>
    <lineage>
        <taxon>unclassified sequences</taxon>
        <taxon>metagenomes</taxon>
        <taxon>organismal metagenomes</taxon>
    </lineage>
</organism>
<dbReference type="EMBL" id="AJWY01012419">
    <property type="protein sequence ID" value="EKC49997.1"/>
    <property type="molecule type" value="Genomic_DNA"/>
</dbReference>
<reference evidence="1" key="1">
    <citation type="journal article" date="2013" name="Environ. Microbiol.">
        <title>Microbiota from the distal guts of lean and obese adolescents exhibit partial functional redundancy besides clear differences in community structure.</title>
        <authorList>
            <person name="Ferrer M."/>
            <person name="Ruiz A."/>
            <person name="Lanza F."/>
            <person name="Haange S.B."/>
            <person name="Oberbach A."/>
            <person name="Till H."/>
            <person name="Bargiela R."/>
            <person name="Campoy C."/>
            <person name="Segura M.T."/>
            <person name="Richter M."/>
            <person name="von Bergen M."/>
            <person name="Seifert J."/>
            <person name="Suarez A."/>
        </authorList>
    </citation>
    <scope>NUCLEOTIDE SEQUENCE</scope>
</reference>
<accession>K1RN25</accession>
<name>K1RN25_9ZZZZ</name>
<gene>
    <name evidence="1" type="ORF">LEA_18116</name>
</gene>